<reference evidence="2" key="1">
    <citation type="journal article" date="2016" name="Stand. Genomic Sci.">
        <title>Complete genome sequence of Methanospirillum hungatei type strain JF1.</title>
        <authorList>
            <person name="Gunsalus R.P."/>
            <person name="Cook L.E."/>
            <person name="Crable B."/>
            <person name="Rohlin L."/>
            <person name="McDonald E."/>
            <person name="Mouttaki H."/>
            <person name="Sieber J.R."/>
            <person name="Poweleit N."/>
            <person name="Zhou H."/>
            <person name="Lapidus A.L."/>
            <person name="Daligault H.E."/>
            <person name="Land M."/>
            <person name="Gilna P."/>
            <person name="Ivanova N."/>
            <person name="Kyrpides N."/>
            <person name="Culley D.E."/>
            <person name="McInerney M.J."/>
        </authorList>
    </citation>
    <scope>NUCLEOTIDE SEQUENCE [LARGE SCALE GENOMIC DNA]</scope>
    <source>
        <strain evidence="2">ATCC 27890 / DSM 864 / NBRC 100397 / JF-1</strain>
    </source>
</reference>
<name>Q2FPY2_METHJ</name>
<dbReference type="HOGENOM" id="CLU_1987629_0_0_2"/>
<dbReference type="STRING" id="323259.Mhun_0227"/>
<keyword evidence="2" id="KW-1185">Reference proteome</keyword>
<protein>
    <submittedName>
        <fullName evidence="1">Uncharacterized protein</fullName>
    </submittedName>
</protein>
<dbReference type="GeneID" id="3924404"/>
<dbReference type="InterPro" id="IPR009573">
    <property type="entry name" value="HcgC"/>
</dbReference>
<proteinExistence type="predicted"/>
<dbReference type="RefSeq" id="WP_011447294.1">
    <property type="nucleotide sequence ID" value="NC_007796.1"/>
</dbReference>
<dbReference type="InParanoid" id="Q2FPY2"/>
<dbReference type="Pfam" id="PF06690">
    <property type="entry name" value="HcgC"/>
    <property type="match status" value="1"/>
</dbReference>
<dbReference type="eggNOG" id="arCOG04864">
    <property type="taxonomic scope" value="Archaea"/>
</dbReference>
<dbReference type="Proteomes" id="UP000001941">
    <property type="component" value="Chromosome"/>
</dbReference>
<evidence type="ECO:0000313" key="1">
    <source>
        <dbReference type="EMBL" id="ABD39999.1"/>
    </source>
</evidence>
<dbReference type="EMBL" id="CP000254">
    <property type="protein sequence ID" value="ABD39999.1"/>
    <property type="molecule type" value="Genomic_DNA"/>
</dbReference>
<evidence type="ECO:0000313" key="2">
    <source>
        <dbReference type="Proteomes" id="UP000001941"/>
    </source>
</evidence>
<dbReference type="KEGG" id="mhu:Mhun_0227"/>
<sequence length="125" mass="14071">MKNYASRSGLIYKAVLHESLFTAMGTRHKGILRTFGLGSKTSGTMTLTLEVIRSSMNAALQEEGVLYCSSHLDFFERMIFKENDLDKFFTQLLRSALIISSLKDVDPDAILKRYLSRILCQIDGA</sequence>
<dbReference type="AlphaFoldDB" id="Q2FPY2"/>
<organism evidence="1 2">
    <name type="scientific">Methanospirillum hungatei JF-1 (strain ATCC 27890 / DSM 864 / NBRC 100397 / JF-1)</name>
    <dbReference type="NCBI Taxonomy" id="323259"/>
    <lineage>
        <taxon>Archaea</taxon>
        <taxon>Methanobacteriati</taxon>
        <taxon>Methanobacteriota</taxon>
        <taxon>Stenosarchaea group</taxon>
        <taxon>Methanomicrobia</taxon>
        <taxon>Methanomicrobiales</taxon>
        <taxon>Methanospirillaceae</taxon>
        <taxon>Methanospirillum</taxon>
    </lineage>
</organism>
<dbReference type="EnsemblBacteria" id="ABD39999">
    <property type="protein sequence ID" value="ABD39999"/>
    <property type="gene ID" value="Mhun_0227"/>
</dbReference>
<gene>
    <name evidence="1" type="ordered locus">Mhun_0227</name>
</gene>
<accession>Q2FPY2</accession>